<dbReference type="PANTHER" id="PTHR43003">
    <property type="entry name" value="DNA-3-METHYLADENINE GLYCOSYLASE"/>
    <property type="match status" value="1"/>
</dbReference>
<sequence>PHFHTLLQSIINQQLSVKAARTISARLRLGQGGGHFNAERLLALRPSALRDCGISSNKVHFIRTLARAMRDGELNFRSLARADDDTVRQVLTQYPGIGHWSADMFLMFGLHRPDVLPLGDLALRKSMQRIYRLADNAGEEAYLAIADPWRPYRTVASRYLWAALG</sequence>
<evidence type="ECO:0000313" key="8">
    <source>
        <dbReference type="Proteomes" id="UP000177950"/>
    </source>
</evidence>
<gene>
    <name evidence="7" type="ORF">A2V58_02500</name>
</gene>
<keyword evidence="4" id="KW-0227">DNA damage</keyword>
<evidence type="ECO:0000256" key="3">
    <source>
        <dbReference type="ARBA" id="ARBA00012000"/>
    </source>
</evidence>
<evidence type="ECO:0000313" key="7">
    <source>
        <dbReference type="EMBL" id="OGI58455.1"/>
    </source>
</evidence>
<dbReference type="InterPro" id="IPR011257">
    <property type="entry name" value="DNA_glycosylase"/>
</dbReference>
<comment type="similarity">
    <text evidence="2">Belongs to the alkylbase DNA glycosidase AlkA family.</text>
</comment>
<dbReference type="GO" id="GO:0032131">
    <property type="term" value="F:alkylated DNA binding"/>
    <property type="evidence" value="ECO:0007669"/>
    <property type="project" value="TreeGrafter"/>
</dbReference>
<accession>A0A1F6UM57</accession>
<dbReference type="PANTHER" id="PTHR43003:SF5">
    <property type="entry name" value="DNA-3-METHYLADENINE GLYCOSYLASE"/>
    <property type="match status" value="1"/>
</dbReference>
<evidence type="ECO:0000256" key="5">
    <source>
        <dbReference type="ARBA" id="ARBA00023204"/>
    </source>
</evidence>
<dbReference type="Gene3D" id="1.10.1670.40">
    <property type="match status" value="1"/>
</dbReference>
<dbReference type="SUPFAM" id="SSF48150">
    <property type="entry name" value="DNA-glycosylase"/>
    <property type="match status" value="1"/>
</dbReference>
<comment type="caution">
    <text evidence="7">The sequence shown here is derived from an EMBL/GenBank/DDBJ whole genome shotgun (WGS) entry which is preliminary data.</text>
</comment>
<feature type="non-terminal residue" evidence="7">
    <location>
        <position position="1"/>
    </location>
</feature>
<dbReference type="InterPro" id="IPR003265">
    <property type="entry name" value="HhH-GPD_domain"/>
</dbReference>
<dbReference type="Gene3D" id="1.10.340.30">
    <property type="entry name" value="Hypothetical protein, domain 2"/>
    <property type="match status" value="1"/>
</dbReference>
<comment type="catalytic activity">
    <reaction evidence="1">
        <text>Hydrolysis of alkylated DNA, releasing 3-methyladenine, 3-methylguanine, 7-methylguanine and 7-methyladenine.</text>
        <dbReference type="EC" id="3.2.2.21"/>
    </reaction>
</comment>
<dbReference type="AlphaFoldDB" id="A0A1F6UM57"/>
<organism evidence="7 8">
    <name type="scientific">Candidatus Muproteobacteria bacterium RBG_19FT_COMBO_61_10</name>
    <dbReference type="NCBI Taxonomy" id="1817761"/>
    <lineage>
        <taxon>Bacteria</taxon>
        <taxon>Pseudomonadati</taxon>
        <taxon>Pseudomonadota</taxon>
        <taxon>Candidatus Muproteobacteria</taxon>
    </lineage>
</organism>
<dbReference type="GO" id="GO:0005737">
    <property type="term" value="C:cytoplasm"/>
    <property type="evidence" value="ECO:0007669"/>
    <property type="project" value="TreeGrafter"/>
</dbReference>
<dbReference type="EC" id="3.2.2.21" evidence="3"/>
<evidence type="ECO:0000256" key="2">
    <source>
        <dbReference type="ARBA" id="ARBA00010817"/>
    </source>
</evidence>
<dbReference type="Pfam" id="PF00730">
    <property type="entry name" value="HhH-GPD"/>
    <property type="match status" value="1"/>
</dbReference>
<dbReference type="GO" id="GO:0043916">
    <property type="term" value="F:DNA-7-methylguanine glycosylase activity"/>
    <property type="evidence" value="ECO:0007669"/>
    <property type="project" value="TreeGrafter"/>
</dbReference>
<dbReference type="FunFam" id="1.10.340.30:FF:000004">
    <property type="entry name" value="DNA-3-methyladenine glycosylase II"/>
    <property type="match status" value="1"/>
</dbReference>
<dbReference type="CDD" id="cd00056">
    <property type="entry name" value="ENDO3c"/>
    <property type="match status" value="1"/>
</dbReference>
<feature type="domain" description="HhH-GPD" evidence="6">
    <location>
        <begin position="11"/>
        <end position="165"/>
    </location>
</feature>
<dbReference type="EMBL" id="MFSV01000080">
    <property type="protein sequence ID" value="OGI58455.1"/>
    <property type="molecule type" value="Genomic_DNA"/>
</dbReference>
<dbReference type="Proteomes" id="UP000177950">
    <property type="component" value="Unassembled WGS sequence"/>
</dbReference>
<evidence type="ECO:0000256" key="1">
    <source>
        <dbReference type="ARBA" id="ARBA00000086"/>
    </source>
</evidence>
<dbReference type="SMART" id="SM00478">
    <property type="entry name" value="ENDO3c"/>
    <property type="match status" value="1"/>
</dbReference>
<dbReference type="GO" id="GO:0006285">
    <property type="term" value="P:base-excision repair, AP site formation"/>
    <property type="evidence" value="ECO:0007669"/>
    <property type="project" value="TreeGrafter"/>
</dbReference>
<dbReference type="GO" id="GO:0008725">
    <property type="term" value="F:DNA-3-methyladenine glycosylase activity"/>
    <property type="evidence" value="ECO:0007669"/>
    <property type="project" value="TreeGrafter"/>
</dbReference>
<evidence type="ECO:0000256" key="4">
    <source>
        <dbReference type="ARBA" id="ARBA00022763"/>
    </source>
</evidence>
<dbReference type="GO" id="GO:0006307">
    <property type="term" value="P:DNA alkylation repair"/>
    <property type="evidence" value="ECO:0007669"/>
    <property type="project" value="TreeGrafter"/>
</dbReference>
<name>A0A1F6UM57_9PROT</name>
<dbReference type="GO" id="GO:0032993">
    <property type="term" value="C:protein-DNA complex"/>
    <property type="evidence" value="ECO:0007669"/>
    <property type="project" value="TreeGrafter"/>
</dbReference>
<keyword evidence="5" id="KW-0234">DNA repair</keyword>
<proteinExistence type="inferred from homology"/>
<evidence type="ECO:0000259" key="6">
    <source>
        <dbReference type="SMART" id="SM00478"/>
    </source>
</evidence>
<dbReference type="InterPro" id="IPR051912">
    <property type="entry name" value="Alkylbase_DNA_Glycosylase/TA"/>
</dbReference>
<reference evidence="7 8" key="1">
    <citation type="journal article" date="2016" name="Nat. Commun.">
        <title>Thousands of microbial genomes shed light on interconnected biogeochemical processes in an aquifer system.</title>
        <authorList>
            <person name="Anantharaman K."/>
            <person name="Brown C.T."/>
            <person name="Hug L.A."/>
            <person name="Sharon I."/>
            <person name="Castelle C.J."/>
            <person name="Probst A.J."/>
            <person name="Thomas B.C."/>
            <person name="Singh A."/>
            <person name="Wilkins M.J."/>
            <person name="Karaoz U."/>
            <person name="Brodie E.L."/>
            <person name="Williams K.H."/>
            <person name="Hubbard S.S."/>
            <person name="Banfield J.F."/>
        </authorList>
    </citation>
    <scope>NUCLEOTIDE SEQUENCE [LARGE SCALE GENOMIC DNA]</scope>
</reference>
<protein>
    <recommendedName>
        <fullName evidence="3">DNA-3-methyladenine glycosylase II</fullName>
        <ecNumber evidence="3">3.2.2.21</ecNumber>
    </recommendedName>
</protein>